<feature type="compositionally biased region" description="Polar residues" evidence="1">
    <location>
        <begin position="99"/>
        <end position="109"/>
    </location>
</feature>
<protein>
    <submittedName>
        <fullName evidence="2">Uncharacterized protein</fullName>
    </submittedName>
</protein>
<dbReference type="Proteomes" id="UP001497512">
    <property type="component" value="Chromosome 2"/>
</dbReference>
<dbReference type="EMBL" id="OZ019894">
    <property type="protein sequence ID" value="CAK9215767.1"/>
    <property type="molecule type" value="Genomic_DNA"/>
</dbReference>
<keyword evidence="3" id="KW-1185">Reference proteome</keyword>
<feature type="compositionally biased region" description="Basic and acidic residues" evidence="1">
    <location>
        <begin position="134"/>
        <end position="144"/>
    </location>
</feature>
<reference evidence="2" key="1">
    <citation type="submission" date="2024-02" db="EMBL/GenBank/DDBJ databases">
        <authorList>
            <consortium name="ELIXIR-Norway"/>
            <consortium name="Elixir Norway"/>
        </authorList>
    </citation>
    <scope>NUCLEOTIDE SEQUENCE</scope>
</reference>
<organism evidence="2 3">
    <name type="scientific">Sphagnum troendelagicum</name>
    <dbReference type="NCBI Taxonomy" id="128251"/>
    <lineage>
        <taxon>Eukaryota</taxon>
        <taxon>Viridiplantae</taxon>
        <taxon>Streptophyta</taxon>
        <taxon>Embryophyta</taxon>
        <taxon>Bryophyta</taxon>
        <taxon>Sphagnophytina</taxon>
        <taxon>Sphagnopsida</taxon>
        <taxon>Sphagnales</taxon>
        <taxon>Sphagnaceae</taxon>
        <taxon>Sphagnum</taxon>
    </lineage>
</organism>
<accession>A0ABP0U8Z5</accession>
<evidence type="ECO:0000313" key="3">
    <source>
        <dbReference type="Proteomes" id="UP001497512"/>
    </source>
</evidence>
<sequence length="238" mass="26689">MPPLGQCGHMGQWAGGQSNCPPQPHGHYKHQGQRAASHQGQWNNYCEGMATNHHGHANWDGPGGCCRGSIQAGWASGFGVYETNIQGEKMPVTTEELQEPSSRSNATTRTQRRVAKKTIEFEAEERKKKGMPPHKLEVTKHGKIDGSCDGKNDWDKAMRGLAPRILNMAVVKVGEQNPVDMAELRRQLDDLFEYIHHELSARGFRDCVRRFMKNERSRLKKRYQKDGQTGCPLGVDAD</sequence>
<evidence type="ECO:0000256" key="1">
    <source>
        <dbReference type="SAM" id="MobiDB-lite"/>
    </source>
</evidence>
<feature type="region of interest" description="Disordered" evidence="1">
    <location>
        <begin position="125"/>
        <end position="144"/>
    </location>
</feature>
<gene>
    <name evidence="2" type="ORF">CSSPTR1EN2_LOCUS12916</name>
</gene>
<evidence type="ECO:0000313" key="2">
    <source>
        <dbReference type="EMBL" id="CAK9215767.1"/>
    </source>
</evidence>
<name>A0ABP0U8Z5_9BRYO</name>
<feature type="region of interest" description="Disordered" evidence="1">
    <location>
        <begin position="93"/>
        <end position="114"/>
    </location>
</feature>
<proteinExistence type="predicted"/>
<feature type="region of interest" description="Disordered" evidence="1">
    <location>
        <begin position="15"/>
        <end position="36"/>
    </location>
</feature>